<keyword evidence="3" id="KW-0378">Hydrolase</keyword>
<evidence type="ECO:0000256" key="1">
    <source>
        <dbReference type="SAM" id="Phobius"/>
    </source>
</evidence>
<feature type="transmembrane region" description="Helical" evidence="1">
    <location>
        <begin position="40"/>
        <end position="58"/>
    </location>
</feature>
<dbReference type="GO" id="GO:0016787">
    <property type="term" value="F:hydrolase activity"/>
    <property type="evidence" value="ECO:0007669"/>
    <property type="project" value="UniProtKB-KW"/>
</dbReference>
<dbReference type="RefSeq" id="WP_263062056.1">
    <property type="nucleotide sequence ID" value="NZ_JAOUSE010000043.1"/>
</dbReference>
<dbReference type="SUPFAM" id="SSF53474">
    <property type="entry name" value="alpha/beta-Hydrolases"/>
    <property type="match status" value="1"/>
</dbReference>
<dbReference type="InterPro" id="IPR000639">
    <property type="entry name" value="Epox_hydrolase-like"/>
</dbReference>
<keyword evidence="1" id="KW-0812">Transmembrane</keyword>
<proteinExistence type="predicted"/>
<feature type="domain" description="AB hydrolase-1" evidence="2">
    <location>
        <begin position="40"/>
        <end position="274"/>
    </location>
</feature>
<dbReference type="Proteomes" id="UP001208656">
    <property type="component" value="Unassembled WGS sequence"/>
</dbReference>
<accession>A0ABT2WHQ4</accession>
<protein>
    <submittedName>
        <fullName evidence="3">Alpha/beta hydrolase</fullName>
    </submittedName>
</protein>
<dbReference type="PANTHER" id="PTHR46438">
    <property type="entry name" value="ALPHA/BETA-HYDROLASES SUPERFAMILY PROTEIN"/>
    <property type="match status" value="1"/>
</dbReference>
<dbReference type="Pfam" id="PF00561">
    <property type="entry name" value="Abhydrolase_1"/>
    <property type="match status" value="1"/>
</dbReference>
<dbReference type="InterPro" id="IPR000073">
    <property type="entry name" value="AB_hydrolase_1"/>
</dbReference>
<keyword evidence="4" id="KW-1185">Reference proteome</keyword>
<reference evidence="3 4" key="1">
    <citation type="submission" date="2022-10" db="EMBL/GenBank/DDBJ databases">
        <title>Description of Fervidibacillus gen. nov. in the family Fervidibacillaceae fam. nov. with two species, Fervidibacillus albus sp. nov., and Fervidibacillus halotolerans sp. nov., isolated from tidal flat sediments.</title>
        <authorList>
            <person name="Kwon K.K."/>
            <person name="Yang S.-H."/>
        </authorList>
    </citation>
    <scope>NUCLEOTIDE SEQUENCE [LARGE SCALE GENOMIC DNA]</scope>
    <source>
        <strain evidence="3 4">DSM 23332</strain>
    </source>
</reference>
<gene>
    <name evidence="3" type="ORF">OEV82_12325</name>
</gene>
<dbReference type="PRINTS" id="PR00412">
    <property type="entry name" value="EPOXHYDRLASE"/>
</dbReference>
<keyword evidence="1" id="KW-1133">Transmembrane helix</keyword>
<evidence type="ECO:0000259" key="2">
    <source>
        <dbReference type="Pfam" id="PF00561"/>
    </source>
</evidence>
<name>A0ABT2WHQ4_9BACI</name>
<dbReference type="Gene3D" id="3.40.50.1820">
    <property type="entry name" value="alpha/beta hydrolase"/>
    <property type="match status" value="1"/>
</dbReference>
<comment type="caution">
    <text evidence="3">The sequence shown here is derived from an EMBL/GenBank/DDBJ whole genome shotgun (WGS) entry which is preliminary data.</text>
</comment>
<dbReference type="PANTHER" id="PTHR46438:SF11">
    <property type="entry name" value="LIPASE-RELATED"/>
    <property type="match status" value="1"/>
</dbReference>
<sequence length="287" mass="32826">MATTAKKLHTLNRQHYSHVTKINGIDLYYEYYQNANAKETLFLIHGFLASSFSFRYIIPKLMNQYQIIAVDIPPFGKSGKDLKFTFSYENIAATFIQLIKKLKLNKVSLVGHSMGGQIGLYMALQQPEIFDKIILFASSGYLQQVRKSLIFLSYLPFAHKFVKKKLIESGGVEGNLKKVVYDKNQITEDMIQGYLEPYIEDDAIFHALAKFSRDREGDLSKKDLNKIQTPCLLVWGKEDQIVPLQVGKQLNIDLPNSNLIVLDKTGHLTPEERPEETCRLIQKFIDG</sequence>
<evidence type="ECO:0000313" key="4">
    <source>
        <dbReference type="Proteomes" id="UP001208656"/>
    </source>
</evidence>
<dbReference type="EMBL" id="JAOUSE010000043">
    <property type="protein sequence ID" value="MCU9595225.1"/>
    <property type="molecule type" value="Genomic_DNA"/>
</dbReference>
<dbReference type="InterPro" id="IPR029058">
    <property type="entry name" value="AB_hydrolase_fold"/>
</dbReference>
<keyword evidence="1" id="KW-0472">Membrane</keyword>
<organism evidence="3 4">
    <name type="scientific">Pallidibacillus thermolactis</name>
    <dbReference type="NCBI Taxonomy" id="251051"/>
    <lineage>
        <taxon>Bacteria</taxon>
        <taxon>Bacillati</taxon>
        <taxon>Bacillota</taxon>
        <taxon>Bacilli</taxon>
        <taxon>Bacillales</taxon>
        <taxon>Bacillaceae</taxon>
        <taxon>Pallidibacillus</taxon>
    </lineage>
</organism>
<evidence type="ECO:0000313" key="3">
    <source>
        <dbReference type="EMBL" id="MCU9595225.1"/>
    </source>
</evidence>
<dbReference type="PRINTS" id="PR00111">
    <property type="entry name" value="ABHYDROLASE"/>
</dbReference>